<dbReference type="Pfam" id="PF13635">
    <property type="entry name" value="DUF4143"/>
    <property type="match status" value="1"/>
</dbReference>
<organism evidence="3 4">
    <name type="scientific">Sulfurospirillum halorespirans DSM 13726</name>
    <dbReference type="NCBI Taxonomy" id="1193502"/>
    <lineage>
        <taxon>Bacteria</taxon>
        <taxon>Pseudomonadati</taxon>
        <taxon>Campylobacterota</taxon>
        <taxon>Epsilonproteobacteria</taxon>
        <taxon>Campylobacterales</taxon>
        <taxon>Sulfurospirillaceae</taxon>
        <taxon>Sulfurospirillum</taxon>
    </lineage>
</organism>
<feature type="domain" description="DUF4143" evidence="2">
    <location>
        <begin position="224"/>
        <end position="365"/>
    </location>
</feature>
<dbReference type="Pfam" id="PF13173">
    <property type="entry name" value="AAA_14"/>
    <property type="match status" value="1"/>
</dbReference>
<keyword evidence="4" id="KW-1185">Reference proteome</keyword>
<protein>
    <submittedName>
        <fullName evidence="3">ATPase</fullName>
    </submittedName>
</protein>
<dbReference type="InterPro" id="IPR027417">
    <property type="entry name" value="P-loop_NTPase"/>
</dbReference>
<dbReference type="KEGG" id="shal:SHALO_2359"/>
<evidence type="ECO:0000259" key="2">
    <source>
        <dbReference type="Pfam" id="PF13635"/>
    </source>
</evidence>
<feature type="domain" description="AAA" evidence="1">
    <location>
        <begin position="34"/>
        <end position="168"/>
    </location>
</feature>
<dbReference type="EMBL" id="CP017111">
    <property type="protein sequence ID" value="AOO66119.1"/>
    <property type="molecule type" value="Genomic_DNA"/>
</dbReference>
<dbReference type="SUPFAM" id="SSF52540">
    <property type="entry name" value="P-loop containing nucleoside triphosphate hydrolases"/>
    <property type="match status" value="1"/>
</dbReference>
<accession>A0A1D7TM88</accession>
<dbReference type="PANTHER" id="PTHR33295:SF8">
    <property type="entry name" value="AAA+ ATPASE DOMAIN-CONTAINING PROTEIN"/>
    <property type="match status" value="1"/>
</dbReference>
<dbReference type="AlphaFoldDB" id="A0A1D7TM88"/>
<reference evidence="4" key="1">
    <citation type="submission" date="2016-08" db="EMBL/GenBank/DDBJ databases">
        <title>Complete genome sequence of the organohalide-respiring Epsilonproteobacterium Sulfurospirillum halorespirans.</title>
        <authorList>
            <person name="Goris T."/>
            <person name="Zimmermann J."/>
            <person name="Schenz B."/>
            <person name="Lemos M."/>
            <person name="Hackermueller J."/>
            <person name="Diekert G."/>
        </authorList>
    </citation>
    <scope>NUCLEOTIDE SEQUENCE [LARGE SCALE GENOMIC DNA]</scope>
    <source>
        <strain>DSM 13726</strain>
        <strain evidence="4">PCE-M2</strain>
    </source>
</reference>
<dbReference type="PANTHER" id="PTHR33295">
    <property type="entry name" value="ATPASE"/>
    <property type="match status" value="1"/>
</dbReference>
<evidence type="ECO:0000313" key="4">
    <source>
        <dbReference type="Proteomes" id="UP000094609"/>
    </source>
</evidence>
<proteinExistence type="predicted"/>
<name>A0A1D7TM88_9BACT</name>
<dbReference type="PATRIC" id="fig|1193502.14.peg.2390"/>
<evidence type="ECO:0000313" key="3">
    <source>
        <dbReference type="EMBL" id="AOO66119.1"/>
    </source>
</evidence>
<dbReference type="STRING" id="1193502.SHALO_2359"/>
<evidence type="ECO:0000259" key="1">
    <source>
        <dbReference type="Pfam" id="PF13173"/>
    </source>
</evidence>
<dbReference type="Proteomes" id="UP000094609">
    <property type="component" value="Chromosome"/>
</dbReference>
<gene>
    <name evidence="3" type="ORF">SHALO_2359</name>
</gene>
<dbReference type="InterPro" id="IPR041682">
    <property type="entry name" value="AAA_14"/>
</dbReference>
<dbReference type="InterPro" id="IPR025420">
    <property type="entry name" value="DUF4143"/>
</dbReference>
<sequence length="434" mass="50878">MIMKEIFKKILTDFMDKEIAGILPRTQSIPLESKKIISLIGVRRSGKSSILFDAIRALRLTHPRENVLYLNFEDDRLFPLKLEHLDLILEAYFEMYPTKRDEKIYLFLDEVQVVDGWELYVRRIYDTLNLSIFITGSSAKLLSSEIATSLRGRTLSFEIFPFSFREYLTCKGIEVNLNASKSLSFIKNALDSYLADGGFAETIGEDAFIARKILSDYLELIVYKDIAQRHNITNGSLLKHLTKYCFTNIATLLSFTKLYNEFKSQGFKLSKDTIFNYMSYLEDAYALFTVPIYRNSIKEEQRNPKKIYAVDSGFKKIYDYVFSHDKSKLYENAVFLELRRQSKDVYYFKAHHEVDFYAKIEGKELLLNVSYELKDEKTRKREYDGLLEAMTYFGLNEGYLITKDEKNDVLFDDKTIHILPLYEWLLMAHDQDKV</sequence>